<feature type="DNA-binding region" description="Homeobox" evidence="8">
    <location>
        <begin position="124"/>
        <end position="183"/>
    </location>
</feature>
<keyword evidence="4 8" id="KW-0371">Homeobox</keyword>
<feature type="non-terminal residue" evidence="14">
    <location>
        <position position="376"/>
    </location>
</feature>
<feature type="coiled-coil region" evidence="11">
    <location>
        <begin position="181"/>
        <end position="222"/>
    </location>
</feature>
<dbReference type="Gene3D" id="1.10.10.60">
    <property type="entry name" value="Homeodomain-like"/>
    <property type="match status" value="1"/>
</dbReference>
<dbReference type="SMART" id="SM00389">
    <property type="entry name" value="HOX"/>
    <property type="match status" value="1"/>
</dbReference>
<comment type="similarity">
    <text evidence="7 10">Belongs to the HD-ZIP homeobox family. Class I subfamily.</text>
</comment>
<evidence type="ECO:0000256" key="3">
    <source>
        <dbReference type="ARBA" id="ARBA00023125"/>
    </source>
</evidence>
<keyword evidence="12" id="KW-0472">Membrane</keyword>
<dbReference type="GO" id="GO:0000976">
    <property type="term" value="F:transcription cis-regulatory region binding"/>
    <property type="evidence" value="ECO:0007669"/>
    <property type="project" value="UniProtKB-ARBA"/>
</dbReference>
<comment type="caution">
    <text evidence="14">The sequence shown here is derived from an EMBL/GenBank/DDBJ whole genome shotgun (WGS) entry which is preliminary data.</text>
</comment>
<dbReference type="InterPro" id="IPR017970">
    <property type="entry name" value="Homeobox_CS"/>
</dbReference>
<sequence length="376" mass="42360">EKQGEIEEHDRFVISSLVGLGFGGCFGFLGSLACLVFVASVSSCFWMGTVLKKEKKYDGEKKRSVFERVLFSSTIMKRVGSSHSLGAMMSICPISDDNQIYSRKFQSILDGLDEEEGVEESGYVAEKKRRLNVDQVKALEKDFEVENKLDPGRKLKLAQQLGLRPRQVAVWFQNRRARWKTKQLEKDYGLLKNRYETLKLNYDTLQHDNQVLLKQIEEVKAKLNGKNNVSVKEEVNVTKTANRTLEQSEAPVEVKYESLKNNSKGSNGAILFLDLKDGSSDSDSSAVLNEDNNNGSNYVGVSSSGALQSQHVWMSPTTASSLNFNSSSSSSSMKCFQPQQFVKMEEQNFLSADEACKFFSDEEAPSLHWYCPEHWN</sequence>
<evidence type="ECO:0000256" key="1">
    <source>
        <dbReference type="ARBA" id="ARBA00004123"/>
    </source>
</evidence>
<evidence type="ECO:0000313" key="14">
    <source>
        <dbReference type="EMBL" id="MBA0742160.1"/>
    </source>
</evidence>
<evidence type="ECO:0000259" key="13">
    <source>
        <dbReference type="PROSITE" id="PS50071"/>
    </source>
</evidence>
<keyword evidence="2 10" id="KW-0805">Transcription regulation</keyword>
<dbReference type="OrthoDB" id="6159439at2759"/>
<evidence type="ECO:0000256" key="4">
    <source>
        <dbReference type="ARBA" id="ARBA00023155"/>
    </source>
</evidence>
<dbReference type="InterPro" id="IPR045224">
    <property type="entry name" value="HDZip_class_I_plant"/>
</dbReference>
<evidence type="ECO:0000256" key="11">
    <source>
        <dbReference type="SAM" id="Coils"/>
    </source>
</evidence>
<dbReference type="InterPro" id="IPR001356">
    <property type="entry name" value="HD"/>
</dbReference>
<dbReference type="EMBL" id="JABEZY010000007">
    <property type="protein sequence ID" value="MBA0742160.1"/>
    <property type="molecule type" value="Genomic_DNA"/>
</dbReference>
<dbReference type="GO" id="GO:0045893">
    <property type="term" value="P:positive regulation of DNA-templated transcription"/>
    <property type="evidence" value="ECO:0007669"/>
    <property type="project" value="TreeGrafter"/>
</dbReference>
<dbReference type="PRINTS" id="PR00031">
    <property type="entry name" value="HTHREPRESSR"/>
</dbReference>
<evidence type="ECO:0000313" key="15">
    <source>
        <dbReference type="Proteomes" id="UP000593579"/>
    </source>
</evidence>
<evidence type="ECO:0000256" key="5">
    <source>
        <dbReference type="ARBA" id="ARBA00023163"/>
    </source>
</evidence>
<keyword evidence="6 8" id="KW-0539">Nucleus</keyword>
<dbReference type="Pfam" id="PF02183">
    <property type="entry name" value="HALZ"/>
    <property type="match status" value="1"/>
</dbReference>
<dbReference type="SUPFAM" id="SSF46689">
    <property type="entry name" value="Homeodomain-like"/>
    <property type="match status" value="1"/>
</dbReference>
<accession>A0A7J9C107</accession>
<dbReference type="GO" id="GO:0005634">
    <property type="term" value="C:nucleus"/>
    <property type="evidence" value="ECO:0007669"/>
    <property type="project" value="UniProtKB-SubCell"/>
</dbReference>
<name>A0A7J9C107_GOSGO</name>
<dbReference type="Pfam" id="PF00046">
    <property type="entry name" value="Homeodomain"/>
    <property type="match status" value="1"/>
</dbReference>
<evidence type="ECO:0000256" key="9">
    <source>
        <dbReference type="RuleBase" id="RU000682"/>
    </source>
</evidence>
<evidence type="ECO:0000256" key="6">
    <source>
        <dbReference type="ARBA" id="ARBA00023242"/>
    </source>
</evidence>
<keyword evidence="11" id="KW-0175">Coiled coil</keyword>
<dbReference type="Proteomes" id="UP000593579">
    <property type="component" value="Unassembled WGS sequence"/>
</dbReference>
<dbReference type="InterPro" id="IPR009057">
    <property type="entry name" value="Homeodomain-like_sf"/>
</dbReference>
<evidence type="ECO:0000256" key="12">
    <source>
        <dbReference type="SAM" id="Phobius"/>
    </source>
</evidence>
<evidence type="ECO:0000256" key="7">
    <source>
        <dbReference type="ARBA" id="ARBA00025748"/>
    </source>
</evidence>
<dbReference type="GO" id="GO:0000981">
    <property type="term" value="F:DNA-binding transcription factor activity, RNA polymerase II-specific"/>
    <property type="evidence" value="ECO:0007669"/>
    <property type="project" value="UniProtKB-UniRule"/>
</dbReference>
<keyword evidence="15" id="KW-1185">Reference proteome</keyword>
<organism evidence="14 15">
    <name type="scientific">Gossypium gossypioides</name>
    <name type="common">Mexican cotton</name>
    <name type="synonym">Selera gossypioides</name>
    <dbReference type="NCBI Taxonomy" id="34282"/>
    <lineage>
        <taxon>Eukaryota</taxon>
        <taxon>Viridiplantae</taxon>
        <taxon>Streptophyta</taxon>
        <taxon>Embryophyta</taxon>
        <taxon>Tracheophyta</taxon>
        <taxon>Spermatophyta</taxon>
        <taxon>Magnoliopsida</taxon>
        <taxon>eudicotyledons</taxon>
        <taxon>Gunneridae</taxon>
        <taxon>Pentapetalae</taxon>
        <taxon>rosids</taxon>
        <taxon>malvids</taxon>
        <taxon>Malvales</taxon>
        <taxon>Malvaceae</taxon>
        <taxon>Malvoideae</taxon>
        <taxon>Gossypium</taxon>
    </lineage>
</organism>
<dbReference type="InterPro" id="IPR003106">
    <property type="entry name" value="Leu_zip_homeo"/>
</dbReference>
<dbReference type="PROSITE" id="PS00027">
    <property type="entry name" value="HOMEOBOX_1"/>
    <property type="match status" value="1"/>
</dbReference>
<keyword evidence="12" id="KW-0812">Transmembrane</keyword>
<dbReference type="PROSITE" id="PS50071">
    <property type="entry name" value="HOMEOBOX_2"/>
    <property type="match status" value="1"/>
</dbReference>
<dbReference type="InterPro" id="IPR000047">
    <property type="entry name" value="HTH_motif"/>
</dbReference>
<dbReference type="CDD" id="cd00086">
    <property type="entry name" value="homeodomain"/>
    <property type="match status" value="1"/>
</dbReference>
<feature type="transmembrane region" description="Helical" evidence="12">
    <location>
        <begin position="20"/>
        <end position="46"/>
    </location>
</feature>
<dbReference type="AlphaFoldDB" id="A0A7J9C107"/>
<keyword evidence="5 10" id="KW-0804">Transcription</keyword>
<comment type="subcellular location">
    <subcellularLocation>
        <location evidence="1 8 9">Nucleus</location>
    </subcellularLocation>
</comment>
<protein>
    <recommendedName>
        <fullName evidence="10">Homeobox-leucine zipper protein</fullName>
    </recommendedName>
    <alternativeName>
        <fullName evidence="10">HD-ZIP protein</fullName>
    </alternativeName>
    <alternativeName>
        <fullName evidence="10">Homeodomain transcription factor</fullName>
    </alternativeName>
</protein>
<reference evidence="14 15" key="1">
    <citation type="journal article" date="2019" name="Genome Biol. Evol.">
        <title>Insights into the evolution of the New World diploid cottons (Gossypium, subgenus Houzingenia) based on genome sequencing.</title>
        <authorList>
            <person name="Grover C.E."/>
            <person name="Arick M.A. 2nd"/>
            <person name="Thrash A."/>
            <person name="Conover J.L."/>
            <person name="Sanders W.S."/>
            <person name="Peterson D.G."/>
            <person name="Frelichowski J.E."/>
            <person name="Scheffler J.A."/>
            <person name="Scheffler B.E."/>
            <person name="Wendel J.F."/>
        </authorList>
    </citation>
    <scope>NUCLEOTIDE SEQUENCE [LARGE SCALE GENOMIC DNA]</scope>
    <source>
        <strain evidence="14">5</strain>
        <tissue evidence="14">Leaf</tissue>
    </source>
</reference>
<dbReference type="PANTHER" id="PTHR24326">
    <property type="entry name" value="HOMEOBOX-LEUCINE ZIPPER PROTEIN"/>
    <property type="match status" value="1"/>
</dbReference>
<proteinExistence type="inferred from homology"/>
<dbReference type="FunFam" id="1.10.10.60:FF:000144">
    <property type="entry name" value="homeobox-leucine zipper protein ATHB-6-like"/>
    <property type="match status" value="1"/>
</dbReference>
<comment type="function">
    <text evidence="10">Transcription factor.</text>
</comment>
<gene>
    <name evidence="14" type="ORF">Gogos_015245</name>
</gene>
<feature type="domain" description="Homeobox" evidence="13">
    <location>
        <begin position="122"/>
        <end position="182"/>
    </location>
</feature>
<evidence type="ECO:0000256" key="2">
    <source>
        <dbReference type="ARBA" id="ARBA00023015"/>
    </source>
</evidence>
<evidence type="ECO:0000256" key="10">
    <source>
        <dbReference type="RuleBase" id="RU369038"/>
    </source>
</evidence>
<evidence type="ECO:0000256" key="8">
    <source>
        <dbReference type="PROSITE-ProRule" id="PRU00108"/>
    </source>
</evidence>
<keyword evidence="12" id="KW-1133">Transmembrane helix</keyword>
<dbReference type="PANTHER" id="PTHR24326:SF547">
    <property type="entry name" value="HOMEOBOX-LEUCINE ZIPPER PROTEIN ATHB-6"/>
    <property type="match status" value="1"/>
</dbReference>
<keyword evidence="3 8" id="KW-0238">DNA-binding</keyword>